<dbReference type="PANTHER" id="PTHR43204:SF1">
    <property type="entry name" value="ABC TRANSPORTER I FAMILY MEMBER 6, CHLOROPLASTIC"/>
    <property type="match status" value="1"/>
</dbReference>
<keyword evidence="2" id="KW-0067">ATP-binding</keyword>
<sequence>MFTVENLSVAVGGRALLGGVSFSISPGEVFYILGPNGVGKSSLLKAIMGIPGYEVVGGRVLLDGEDITKLKPFEKASRGLALAFQIPPRLQGVRVGVLLSNICRKTKCDYREVAKVVEVDHLLDREIGKLSGGEGKRVELATVLAQRPRVALIDEPDSGVDVESLVIVARALKELVKDAALIIVTHGAHIARHLPPDKVCVLYGGGFKKCGGREVLDAVFTYGFAGLV</sequence>
<keyword evidence="1" id="KW-0547">Nucleotide-binding</keyword>
<organism evidence="4 5">
    <name type="scientific">Pyrobaculum islandicum (strain DSM 4184 / JCM 9189 / GEO3)</name>
    <dbReference type="NCBI Taxonomy" id="384616"/>
    <lineage>
        <taxon>Archaea</taxon>
        <taxon>Thermoproteota</taxon>
        <taxon>Thermoprotei</taxon>
        <taxon>Thermoproteales</taxon>
        <taxon>Thermoproteaceae</taxon>
        <taxon>Pyrobaculum</taxon>
    </lineage>
</organism>
<dbReference type="PANTHER" id="PTHR43204">
    <property type="entry name" value="ABC TRANSPORTER I FAMILY MEMBER 6, CHLOROPLASTIC"/>
    <property type="match status" value="1"/>
</dbReference>
<evidence type="ECO:0000256" key="2">
    <source>
        <dbReference type="ARBA" id="ARBA00022840"/>
    </source>
</evidence>
<dbReference type="SMART" id="SM00382">
    <property type="entry name" value="AAA"/>
    <property type="match status" value="1"/>
</dbReference>
<dbReference type="AlphaFoldDB" id="A1RQI9"/>
<dbReference type="OrthoDB" id="18492at2157"/>
<dbReference type="Gene3D" id="3.40.50.300">
    <property type="entry name" value="P-loop containing nucleotide triphosphate hydrolases"/>
    <property type="match status" value="1"/>
</dbReference>
<dbReference type="eggNOG" id="arCOG04236">
    <property type="taxonomic scope" value="Archaea"/>
</dbReference>
<gene>
    <name evidence="4" type="ordered locus">Pisl_0037</name>
</gene>
<accession>A1RQI9</accession>
<keyword evidence="5" id="KW-1185">Reference proteome</keyword>
<dbReference type="SUPFAM" id="SSF52540">
    <property type="entry name" value="P-loop containing nucleoside triphosphate hydrolases"/>
    <property type="match status" value="1"/>
</dbReference>
<dbReference type="GeneID" id="4616488"/>
<dbReference type="KEGG" id="pis:Pisl_0037"/>
<proteinExistence type="predicted"/>
<dbReference type="HOGENOM" id="CLU_000604_48_1_2"/>
<dbReference type="STRING" id="384616.Pisl_0037"/>
<dbReference type="Pfam" id="PF00005">
    <property type="entry name" value="ABC_tran"/>
    <property type="match status" value="1"/>
</dbReference>
<reference evidence="4" key="1">
    <citation type="submission" date="2006-12" db="EMBL/GenBank/DDBJ databases">
        <title>Complete sequence of Pyrobaculum islandicum DSM 4184.</title>
        <authorList>
            <person name="Copeland A."/>
            <person name="Lucas S."/>
            <person name="Lapidus A."/>
            <person name="Barry K."/>
            <person name="Detter J.C."/>
            <person name="Glavina del Rio T."/>
            <person name="Dalin E."/>
            <person name="Tice H."/>
            <person name="Pitluck S."/>
            <person name="Meincke L."/>
            <person name="Brettin T."/>
            <person name="Bruce D."/>
            <person name="Han C."/>
            <person name="Tapia R."/>
            <person name="Gilna P."/>
            <person name="Schmutz J."/>
            <person name="Larimer F."/>
            <person name="Land M."/>
            <person name="Hauser L."/>
            <person name="Kyrpides N."/>
            <person name="Mikhailova N."/>
            <person name="Cozen A.E."/>
            <person name="Fitz-Gibbon S.T."/>
            <person name="House C.H."/>
            <person name="Saltikov C."/>
            <person name="Lowe T."/>
            <person name="Richardson P."/>
        </authorList>
    </citation>
    <scope>NUCLEOTIDE SEQUENCE [LARGE SCALE GENOMIC DNA]</scope>
    <source>
        <strain evidence="4">DSM 4184</strain>
    </source>
</reference>
<evidence type="ECO:0000259" key="3">
    <source>
        <dbReference type="PROSITE" id="PS50893"/>
    </source>
</evidence>
<dbReference type="GO" id="GO:0005524">
    <property type="term" value="F:ATP binding"/>
    <property type="evidence" value="ECO:0007669"/>
    <property type="project" value="UniProtKB-KW"/>
</dbReference>
<evidence type="ECO:0000313" key="4">
    <source>
        <dbReference type="EMBL" id="ABL87221.1"/>
    </source>
</evidence>
<dbReference type="InterPro" id="IPR003593">
    <property type="entry name" value="AAA+_ATPase"/>
</dbReference>
<evidence type="ECO:0000313" key="5">
    <source>
        <dbReference type="Proteomes" id="UP000002595"/>
    </source>
</evidence>
<dbReference type="InterPro" id="IPR027417">
    <property type="entry name" value="P-loop_NTPase"/>
</dbReference>
<protein>
    <submittedName>
        <fullName evidence="4">Iron-regulated ABC transporter ATPase subunit SufC</fullName>
    </submittedName>
</protein>
<feature type="domain" description="ABC transporter" evidence="3">
    <location>
        <begin position="2"/>
        <end position="228"/>
    </location>
</feature>
<dbReference type="EMBL" id="CP000504">
    <property type="protein sequence ID" value="ABL87221.1"/>
    <property type="molecule type" value="Genomic_DNA"/>
</dbReference>
<dbReference type="PROSITE" id="PS50893">
    <property type="entry name" value="ABC_TRANSPORTER_2"/>
    <property type="match status" value="1"/>
</dbReference>
<dbReference type="Proteomes" id="UP000002595">
    <property type="component" value="Chromosome"/>
</dbReference>
<dbReference type="InterPro" id="IPR010230">
    <property type="entry name" value="FeS-cluster_ATPase_SufC"/>
</dbReference>
<name>A1RQI9_PYRIL</name>
<dbReference type="RefSeq" id="WP_011761798.1">
    <property type="nucleotide sequence ID" value="NC_008701.1"/>
</dbReference>
<dbReference type="InterPro" id="IPR003439">
    <property type="entry name" value="ABC_transporter-like_ATP-bd"/>
</dbReference>
<dbReference type="GO" id="GO:0016887">
    <property type="term" value="F:ATP hydrolysis activity"/>
    <property type="evidence" value="ECO:0007669"/>
    <property type="project" value="InterPro"/>
</dbReference>
<evidence type="ECO:0000256" key="1">
    <source>
        <dbReference type="ARBA" id="ARBA00022741"/>
    </source>
</evidence>